<evidence type="ECO:0000259" key="1">
    <source>
        <dbReference type="Pfam" id="PF01850"/>
    </source>
</evidence>
<dbReference type="InterPro" id="IPR029060">
    <property type="entry name" value="PIN-like_dom_sf"/>
</dbReference>
<gene>
    <name evidence="2" type="ORF">OHM77_05420</name>
</gene>
<dbReference type="Proteomes" id="UP001234916">
    <property type="component" value="Chromosome"/>
</dbReference>
<sequence length="127" mass="13778">MKPSLLLDTHVALWWLSADNHLTEAGRGLIRSSQCHISAASIWEVAIKYRLGKLAVPPGNFLGAARSASIRLLSIRPEHAAATADLPLLHKDPFDRLLIAQARHENMVLLTADAVIAGYGEGVRITP</sequence>
<proteinExistence type="predicted"/>
<accession>A0AA49J1T3</accession>
<dbReference type="Gene3D" id="3.40.50.1010">
    <property type="entry name" value="5'-nuclease"/>
    <property type="match status" value="1"/>
</dbReference>
<dbReference type="InterPro" id="IPR052919">
    <property type="entry name" value="TA_system_RNase"/>
</dbReference>
<dbReference type="PANTHER" id="PTHR36173">
    <property type="entry name" value="RIBONUCLEASE VAPC16-RELATED"/>
    <property type="match status" value="1"/>
</dbReference>
<reference evidence="2" key="1">
    <citation type="journal article" date="2023" name="Nat. Microbiol.">
        <title>Enrichment and characterization of a nitric oxide-reducing microbial community in a continuous bioreactor.</title>
        <authorList>
            <person name="Garrido-Amador P."/>
            <person name="Stortenbeker N."/>
            <person name="Wessels H.J.C.T."/>
            <person name="Speth D.R."/>
            <person name="Garcia-Heredia I."/>
            <person name="Kartal B."/>
        </authorList>
    </citation>
    <scope>NUCLEOTIDE SEQUENCE</scope>
    <source>
        <strain evidence="2">MAG1</strain>
    </source>
</reference>
<dbReference type="Pfam" id="PF01850">
    <property type="entry name" value="PIN"/>
    <property type="match status" value="1"/>
</dbReference>
<evidence type="ECO:0000313" key="2">
    <source>
        <dbReference type="EMBL" id="WIM06706.1"/>
    </source>
</evidence>
<organism evidence="2">
    <name type="scientific">Candidatus Nitricoxidivorans perseverans</name>
    <dbReference type="NCBI Taxonomy" id="2975601"/>
    <lineage>
        <taxon>Bacteria</taxon>
        <taxon>Pseudomonadati</taxon>
        <taxon>Pseudomonadota</taxon>
        <taxon>Betaproteobacteria</taxon>
        <taxon>Nitrosomonadales</taxon>
        <taxon>Sterolibacteriaceae</taxon>
        <taxon>Candidatus Nitricoxidivorans</taxon>
    </lineage>
</organism>
<dbReference type="KEGG" id="npv:OHM77_05420"/>
<dbReference type="EMBL" id="CP107246">
    <property type="protein sequence ID" value="WIM06706.1"/>
    <property type="molecule type" value="Genomic_DNA"/>
</dbReference>
<dbReference type="SUPFAM" id="SSF88723">
    <property type="entry name" value="PIN domain-like"/>
    <property type="match status" value="1"/>
</dbReference>
<name>A0AA49J1T3_9PROT</name>
<dbReference type="InterPro" id="IPR041705">
    <property type="entry name" value="PIN_Sll0205"/>
</dbReference>
<feature type="domain" description="PIN" evidence="1">
    <location>
        <begin position="6"/>
        <end position="116"/>
    </location>
</feature>
<dbReference type="InterPro" id="IPR002716">
    <property type="entry name" value="PIN_dom"/>
</dbReference>
<dbReference type="CDD" id="cd09872">
    <property type="entry name" value="PIN_Sll0205-like"/>
    <property type="match status" value="1"/>
</dbReference>
<protein>
    <submittedName>
        <fullName evidence="2">Type II toxin-antitoxin system VapC family toxin</fullName>
    </submittedName>
</protein>
<dbReference type="PANTHER" id="PTHR36173:SF2">
    <property type="entry name" value="RIBONUCLEASE VAPC16"/>
    <property type="match status" value="1"/>
</dbReference>
<dbReference type="AlphaFoldDB" id="A0AA49J1T3"/>